<feature type="transmembrane region" description="Helical" evidence="1">
    <location>
        <begin position="5"/>
        <end position="22"/>
    </location>
</feature>
<dbReference type="AlphaFoldDB" id="X1JUV4"/>
<keyword evidence="1" id="KW-1133">Transmembrane helix</keyword>
<protein>
    <submittedName>
        <fullName evidence="2">Uncharacterized protein</fullName>
    </submittedName>
</protein>
<keyword evidence="1" id="KW-0472">Membrane</keyword>
<feature type="transmembrane region" description="Helical" evidence="1">
    <location>
        <begin position="28"/>
        <end position="44"/>
    </location>
</feature>
<gene>
    <name evidence="2" type="ORF">S03H2_51471</name>
</gene>
<organism evidence="2">
    <name type="scientific">marine sediment metagenome</name>
    <dbReference type="NCBI Taxonomy" id="412755"/>
    <lineage>
        <taxon>unclassified sequences</taxon>
        <taxon>metagenomes</taxon>
        <taxon>ecological metagenomes</taxon>
    </lineage>
</organism>
<accession>X1JUV4</accession>
<evidence type="ECO:0000256" key="1">
    <source>
        <dbReference type="SAM" id="Phobius"/>
    </source>
</evidence>
<name>X1JUV4_9ZZZZ</name>
<keyword evidence="1" id="KW-0812">Transmembrane</keyword>
<proteinExistence type="predicted"/>
<sequence>MNKRICIFGIFLFLIGIMSGGTNMTGDVLITVGPVVIVIGALIDEQKAKD</sequence>
<comment type="caution">
    <text evidence="2">The sequence shown here is derived from an EMBL/GenBank/DDBJ whole genome shotgun (WGS) entry which is preliminary data.</text>
</comment>
<dbReference type="EMBL" id="BARU01032657">
    <property type="protein sequence ID" value="GAH73573.1"/>
    <property type="molecule type" value="Genomic_DNA"/>
</dbReference>
<reference evidence="2" key="1">
    <citation type="journal article" date="2014" name="Front. Microbiol.">
        <title>High frequency of phylogenetically diverse reductive dehalogenase-homologous genes in deep subseafloor sedimentary metagenomes.</title>
        <authorList>
            <person name="Kawai M."/>
            <person name="Futagami T."/>
            <person name="Toyoda A."/>
            <person name="Takaki Y."/>
            <person name="Nishi S."/>
            <person name="Hori S."/>
            <person name="Arai W."/>
            <person name="Tsubouchi T."/>
            <person name="Morono Y."/>
            <person name="Uchiyama I."/>
            <person name="Ito T."/>
            <person name="Fujiyama A."/>
            <person name="Inagaki F."/>
            <person name="Takami H."/>
        </authorList>
    </citation>
    <scope>NUCLEOTIDE SEQUENCE</scope>
    <source>
        <strain evidence="2">Expedition CK06-06</strain>
    </source>
</reference>
<evidence type="ECO:0000313" key="2">
    <source>
        <dbReference type="EMBL" id="GAH73573.1"/>
    </source>
</evidence>